<accession>A0A6P3XQC4</accession>
<proteinExistence type="predicted"/>
<dbReference type="Pfam" id="PF15868">
    <property type="entry name" value="MBF2"/>
    <property type="match status" value="1"/>
</dbReference>
<dbReference type="Proteomes" id="UP000515204">
    <property type="component" value="Unplaced"/>
</dbReference>
<feature type="region of interest" description="Disordered" evidence="1">
    <location>
        <begin position="267"/>
        <end position="293"/>
    </location>
</feature>
<feature type="region of interest" description="Disordered" evidence="1">
    <location>
        <begin position="322"/>
        <end position="352"/>
    </location>
</feature>
<keyword evidence="2" id="KW-1185">Reference proteome</keyword>
<feature type="region of interest" description="Disordered" evidence="1">
    <location>
        <begin position="131"/>
        <end position="155"/>
    </location>
</feature>
<reference evidence="3" key="1">
    <citation type="submission" date="2025-08" db="UniProtKB">
        <authorList>
            <consortium name="RefSeq"/>
        </authorList>
    </citation>
    <scope>IDENTIFICATION</scope>
</reference>
<dbReference type="InterPro" id="IPR031734">
    <property type="entry name" value="MBF2"/>
</dbReference>
<protein>
    <submittedName>
        <fullName evidence="3">Uncharacterized protein LOC106747589</fullName>
    </submittedName>
</protein>
<dbReference type="GeneID" id="106747589"/>
<evidence type="ECO:0000256" key="1">
    <source>
        <dbReference type="SAM" id="MobiDB-lite"/>
    </source>
</evidence>
<gene>
    <name evidence="3" type="primary">LOC106747589</name>
</gene>
<sequence length="458" mass="51984">MVATRMIVRRGRSWVVLALATCVLVASLSASSGPARFRRWWPTAKMPLWHTRPTIVRVTDELLDDELMSPDCTGDHCGDLRVIPDLGGTRRNELAPSERYVVYPKQYERFVSRKSPGHRANRHKRYVAFPETPLPNATDSLATGRPANATSPNGDEIVRVPLYRTRRQVETPAFTDRTRRSLADKDYPSRRNASAYYAERRAVMARFYARQREIRERYGVNRTNSSLEDDKPRNEVASNVTLFRLYPPRNSSLTDVDGATFRHPSITIDPVYSNNPPAKPNERPVVPEADGRLEPRAWNNSSVERQAVRYYYTTPAPCANASLSGTVAPKKRSKNPSDLDNDDDHRMTNETDGTDHKIWGECKGKVVYQHNLLLALRGASSKLEAMFEVIIEAPICITCVEVLRYNQTRANVTFESGGRGHDYVKLKLQGYENEGFSYIIKVWGIKKFGPNCTIYTID</sequence>
<evidence type="ECO:0000313" key="2">
    <source>
        <dbReference type="Proteomes" id="UP000515204"/>
    </source>
</evidence>
<dbReference type="AlphaFoldDB" id="A0A6P3XQC4"/>
<name>A0A6P3XQC4_DINQU</name>
<evidence type="ECO:0000313" key="3">
    <source>
        <dbReference type="RefSeq" id="XP_014480725.1"/>
    </source>
</evidence>
<feature type="compositionally biased region" description="Basic and acidic residues" evidence="1">
    <location>
        <begin position="343"/>
        <end position="352"/>
    </location>
</feature>
<dbReference type="RefSeq" id="XP_014480725.1">
    <property type="nucleotide sequence ID" value="XM_014625239.1"/>
</dbReference>
<dbReference type="KEGG" id="dqu:106747589"/>
<dbReference type="OrthoDB" id="8192785at2759"/>
<organism evidence="2 3">
    <name type="scientific">Dinoponera quadriceps</name>
    <name type="common">South American ant</name>
    <dbReference type="NCBI Taxonomy" id="609295"/>
    <lineage>
        <taxon>Eukaryota</taxon>
        <taxon>Metazoa</taxon>
        <taxon>Ecdysozoa</taxon>
        <taxon>Arthropoda</taxon>
        <taxon>Hexapoda</taxon>
        <taxon>Insecta</taxon>
        <taxon>Pterygota</taxon>
        <taxon>Neoptera</taxon>
        <taxon>Endopterygota</taxon>
        <taxon>Hymenoptera</taxon>
        <taxon>Apocrita</taxon>
        <taxon>Aculeata</taxon>
        <taxon>Formicoidea</taxon>
        <taxon>Formicidae</taxon>
        <taxon>Ponerinae</taxon>
        <taxon>Ponerini</taxon>
        <taxon>Dinoponera</taxon>
    </lineage>
</organism>